<feature type="non-terminal residue" evidence="2">
    <location>
        <position position="196"/>
    </location>
</feature>
<dbReference type="EMBL" id="AGNL01020988">
    <property type="protein sequence ID" value="EJK60508.1"/>
    <property type="molecule type" value="Genomic_DNA"/>
</dbReference>
<keyword evidence="3" id="KW-1185">Reference proteome</keyword>
<evidence type="ECO:0000313" key="3">
    <source>
        <dbReference type="Proteomes" id="UP000266841"/>
    </source>
</evidence>
<reference evidence="2 3" key="1">
    <citation type="journal article" date="2012" name="Genome Biol.">
        <title>Genome and low-iron response of an oceanic diatom adapted to chronic iron limitation.</title>
        <authorList>
            <person name="Lommer M."/>
            <person name="Specht M."/>
            <person name="Roy A.S."/>
            <person name="Kraemer L."/>
            <person name="Andreson R."/>
            <person name="Gutowska M.A."/>
            <person name="Wolf J."/>
            <person name="Bergner S.V."/>
            <person name="Schilhabel M.B."/>
            <person name="Klostermeier U.C."/>
            <person name="Beiko R.G."/>
            <person name="Rosenstiel P."/>
            <person name="Hippler M."/>
            <person name="Laroche J."/>
        </authorList>
    </citation>
    <scope>NUCLEOTIDE SEQUENCE [LARGE SCALE GENOMIC DNA]</scope>
    <source>
        <strain evidence="2 3">CCMP1005</strain>
    </source>
</reference>
<proteinExistence type="predicted"/>
<protein>
    <submittedName>
        <fullName evidence="2">Uncharacterized protein</fullName>
    </submittedName>
</protein>
<dbReference type="AlphaFoldDB" id="K0S322"/>
<accession>K0S322</accession>
<gene>
    <name evidence="2" type="ORF">THAOC_19119</name>
</gene>
<name>K0S322_THAOC</name>
<feature type="region of interest" description="Disordered" evidence="1">
    <location>
        <begin position="1"/>
        <end position="23"/>
    </location>
</feature>
<organism evidence="2 3">
    <name type="scientific">Thalassiosira oceanica</name>
    <name type="common">Marine diatom</name>
    <dbReference type="NCBI Taxonomy" id="159749"/>
    <lineage>
        <taxon>Eukaryota</taxon>
        <taxon>Sar</taxon>
        <taxon>Stramenopiles</taxon>
        <taxon>Ochrophyta</taxon>
        <taxon>Bacillariophyta</taxon>
        <taxon>Coscinodiscophyceae</taxon>
        <taxon>Thalassiosirophycidae</taxon>
        <taxon>Thalassiosirales</taxon>
        <taxon>Thalassiosiraceae</taxon>
        <taxon>Thalassiosira</taxon>
    </lineage>
</organism>
<feature type="compositionally biased region" description="Low complexity" evidence="1">
    <location>
        <begin position="7"/>
        <end position="23"/>
    </location>
</feature>
<evidence type="ECO:0000256" key="1">
    <source>
        <dbReference type="SAM" id="MobiDB-lite"/>
    </source>
</evidence>
<dbReference type="Proteomes" id="UP000266841">
    <property type="component" value="Unassembled WGS sequence"/>
</dbReference>
<evidence type="ECO:0000313" key="2">
    <source>
        <dbReference type="EMBL" id="EJK60508.1"/>
    </source>
</evidence>
<comment type="caution">
    <text evidence="2">The sequence shown here is derived from an EMBL/GenBank/DDBJ whole genome shotgun (WGS) entry which is preliminary data.</text>
</comment>
<sequence>MIDRARPAGSPSLGGQPPLSSKPLSTASLCLTCSPLPPPTCPDVDFDVVLGARGLVPGQAVDWPGDQPGRDRLSLAGPRTEWSIDPLEQVLIAPLLTLDSESSSVHADTRTGRPDTCARRTGCAVPVAGRGNARQPNSMEENTKTEKTISCKGCRMTFVSKNKLFKHLRQDGGACLSSDEYAAFQRSDERNWQRIA</sequence>